<sequence length="613" mass="64630">MEVVDELSDPSKTLQTGDAPAKVRALSSLAARNKRGPRPSEALLTQVAAQLNDESSAVRDAAVGVLRQWDADTPPTDARLRVALVGARPQARLYAAQGYGRVPAPASAIDQLGKLGRDQSPDTTDLRLAVATALAGCQPDARPGAFVWLAERLDDAAPAVREIARNAMSRDKLTPEQRELLVVRMVAVNYDRRYKTPEARIAAARILKDDPGETPVLLRAFRPLLSANEPAELRACAVDVILDSDAAVRGCVGAGDTGPVLFDLLGSDAAPPIESRPEARRRILSRIAAAAPLALAADRLRVVAAGDPDAAVRGAAEGLLCALPVNSPDDVVCARKLLASSSVGAPEKVLLLSALATASGAAEKVVPEVWPEVWAIVEAQSRRPDAPALLLKALETSGRLIDRRPGGADAGRDRAIADTLAGLAFDLDDGGSGFDPEARAAATRLLRPFAGLAIEVTAARAAKAKLEPACRLYEGVVSLAADGPLRDQAARVIADRALLLAKDQPGLRPTVLAAAGRLGGDRFVDLPLLWSERKNTTTGESHAVELRVWAVEVLGAIDPATLSGGDRGNGKPAADVRTKVLKQLEFLELRGTDPKLRAAAATSLLEFRKRLKK</sequence>
<dbReference type="EMBL" id="NIDE01000017">
    <property type="protein sequence ID" value="OWK36468.1"/>
    <property type="molecule type" value="Genomic_DNA"/>
</dbReference>
<name>A0A225DD62_9BACT</name>
<dbReference type="Gene3D" id="1.25.10.10">
    <property type="entry name" value="Leucine-rich Repeat Variant"/>
    <property type="match status" value="1"/>
</dbReference>
<evidence type="ECO:0000313" key="3">
    <source>
        <dbReference type="Proteomes" id="UP000214646"/>
    </source>
</evidence>
<feature type="region of interest" description="Disordered" evidence="1">
    <location>
        <begin position="1"/>
        <end position="21"/>
    </location>
</feature>
<reference evidence="3" key="1">
    <citation type="submission" date="2017-06" db="EMBL/GenBank/DDBJ databases">
        <title>Genome analysis of Fimbriiglobus ruber SP5, the first member of the order Planctomycetales with confirmed chitinolytic capability.</title>
        <authorList>
            <person name="Ravin N.V."/>
            <person name="Rakitin A.L."/>
            <person name="Ivanova A.A."/>
            <person name="Beletsky A.V."/>
            <person name="Kulichevskaya I.S."/>
            <person name="Mardanov A.V."/>
            <person name="Dedysh S.N."/>
        </authorList>
    </citation>
    <scope>NUCLEOTIDE SEQUENCE [LARGE SCALE GENOMIC DNA]</scope>
    <source>
        <strain evidence="3">SP5</strain>
    </source>
</reference>
<dbReference type="InterPro" id="IPR011989">
    <property type="entry name" value="ARM-like"/>
</dbReference>
<dbReference type="SUPFAM" id="SSF48371">
    <property type="entry name" value="ARM repeat"/>
    <property type="match status" value="1"/>
</dbReference>
<keyword evidence="3" id="KW-1185">Reference proteome</keyword>
<organism evidence="2 3">
    <name type="scientific">Fimbriiglobus ruber</name>
    <dbReference type="NCBI Taxonomy" id="1908690"/>
    <lineage>
        <taxon>Bacteria</taxon>
        <taxon>Pseudomonadati</taxon>
        <taxon>Planctomycetota</taxon>
        <taxon>Planctomycetia</taxon>
        <taxon>Gemmatales</taxon>
        <taxon>Gemmataceae</taxon>
        <taxon>Fimbriiglobus</taxon>
    </lineage>
</organism>
<dbReference type="AlphaFoldDB" id="A0A225DD62"/>
<dbReference type="InterPro" id="IPR016024">
    <property type="entry name" value="ARM-type_fold"/>
</dbReference>
<gene>
    <name evidence="2" type="ORF">FRUB_09031</name>
</gene>
<protein>
    <submittedName>
        <fullName evidence="2">Uncharacterized protein</fullName>
    </submittedName>
</protein>
<accession>A0A225DD62</accession>
<evidence type="ECO:0000256" key="1">
    <source>
        <dbReference type="SAM" id="MobiDB-lite"/>
    </source>
</evidence>
<evidence type="ECO:0000313" key="2">
    <source>
        <dbReference type="EMBL" id="OWK36468.1"/>
    </source>
</evidence>
<proteinExistence type="predicted"/>
<comment type="caution">
    <text evidence="2">The sequence shown here is derived from an EMBL/GenBank/DDBJ whole genome shotgun (WGS) entry which is preliminary data.</text>
</comment>
<dbReference type="Proteomes" id="UP000214646">
    <property type="component" value="Unassembled WGS sequence"/>
</dbReference>